<name>A0A9D1NXT3_9FIRM</name>
<organism evidence="1 2">
    <name type="scientific">Candidatus Pullilachnospira stercoravium</name>
    <dbReference type="NCBI Taxonomy" id="2840913"/>
    <lineage>
        <taxon>Bacteria</taxon>
        <taxon>Bacillati</taxon>
        <taxon>Bacillota</taxon>
        <taxon>Clostridia</taxon>
        <taxon>Lachnospirales</taxon>
        <taxon>Lachnospiraceae</taxon>
        <taxon>Lachnospiraceae incertae sedis</taxon>
        <taxon>Candidatus Pullilachnospira</taxon>
    </lineage>
</organism>
<dbReference type="EMBL" id="DVON01000292">
    <property type="protein sequence ID" value="HIV14211.1"/>
    <property type="molecule type" value="Genomic_DNA"/>
</dbReference>
<protein>
    <submittedName>
        <fullName evidence="1">Uncharacterized protein</fullName>
    </submittedName>
</protein>
<reference evidence="1" key="2">
    <citation type="journal article" date="2021" name="PeerJ">
        <title>Extensive microbial diversity within the chicken gut microbiome revealed by metagenomics and culture.</title>
        <authorList>
            <person name="Gilroy R."/>
            <person name="Ravi A."/>
            <person name="Getino M."/>
            <person name="Pursley I."/>
            <person name="Horton D.L."/>
            <person name="Alikhan N.F."/>
            <person name="Baker D."/>
            <person name="Gharbi K."/>
            <person name="Hall N."/>
            <person name="Watson M."/>
            <person name="Adriaenssens E.M."/>
            <person name="Foster-Nyarko E."/>
            <person name="Jarju S."/>
            <person name="Secka A."/>
            <person name="Antonio M."/>
            <person name="Oren A."/>
            <person name="Chaudhuri R.R."/>
            <person name="La Ragione R."/>
            <person name="Hildebrand F."/>
            <person name="Pallen M.J."/>
        </authorList>
    </citation>
    <scope>NUCLEOTIDE SEQUENCE</scope>
    <source>
        <strain evidence="1">ChiBcec2-4451</strain>
    </source>
</reference>
<evidence type="ECO:0000313" key="2">
    <source>
        <dbReference type="Proteomes" id="UP000886723"/>
    </source>
</evidence>
<comment type="caution">
    <text evidence="1">The sequence shown here is derived from an EMBL/GenBank/DDBJ whole genome shotgun (WGS) entry which is preliminary data.</text>
</comment>
<dbReference type="SUPFAM" id="SSF82171">
    <property type="entry name" value="DPP6 N-terminal domain-like"/>
    <property type="match status" value="1"/>
</dbReference>
<dbReference type="Proteomes" id="UP000886723">
    <property type="component" value="Unassembled WGS sequence"/>
</dbReference>
<dbReference type="AlphaFoldDB" id="A0A9D1NXT3"/>
<sequence>MRIEKRKIQWRAAAFFLGLAMCSGCGLTPRERTVLLPDLSTENYGDLEQMLTLSWNTDVPVFSTGFRQENGKAYLYTAVTENQEIYIRQYDVVYGFYQDIFRLPTSNCFGIWISPDGTEAACLSDDSGYNLSLSIYNLSDGSCTVLAEYLYDVQVDGVWSADASSFLGWSAEMPDGRHQAQCWYYKRQGNITTPLTIDLVRGDSFLLHGALSWNGGLGLIEGLSYDAIENGDESDLYLGYLHEIDASELLYFVPPEDEDNAYRPASFGENTQLYLQALLWQGHLPDISLLAVNEERNRAVTAENFGSGYMVYSYTLSGNGTFDGRKLLYRGEGQIQDLRFSCDGEHVLIFESEPDSEDLAESFGLDPDNAATNTPDMEFSVPVQTENWQAVILELPAEDS</sequence>
<proteinExistence type="predicted"/>
<gene>
    <name evidence="1" type="ORF">IAA63_13895</name>
</gene>
<accession>A0A9D1NXT3</accession>
<evidence type="ECO:0000313" key="1">
    <source>
        <dbReference type="EMBL" id="HIV14211.1"/>
    </source>
</evidence>
<reference evidence="1" key="1">
    <citation type="submission" date="2020-10" db="EMBL/GenBank/DDBJ databases">
        <authorList>
            <person name="Gilroy R."/>
        </authorList>
    </citation>
    <scope>NUCLEOTIDE SEQUENCE</scope>
    <source>
        <strain evidence="1">ChiBcec2-4451</strain>
    </source>
</reference>